<organism evidence="1">
    <name type="scientific">Virus NIOZ-UU157</name>
    <dbReference type="NCBI Taxonomy" id="2763269"/>
    <lineage>
        <taxon>Viruses</taxon>
    </lineage>
</organism>
<gene>
    <name evidence="1" type="ORF">NIOZUU157_00230</name>
</gene>
<evidence type="ECO:0000313" key="1">
    <source>
        <dbReference type="EMBL" id="QPI16340.1"/>
    </source>
</evidence>
<sequence length="182" mass="20165">MASKHILSLGIPESANCSVLSIIDTSVYSSSVPVECEELLITPPGFAHPTLIEVTQGFNLPVTGCAIGLQTTSCNTTINTMPDGIYIIKYSVSPNDKVYVEYNHLRVTELLSTYYRKLCELDITPCGPSSERKNTLNEMYYIRTLIDAAKAKVEFCQSPNEGMELYEFAKKKLKKITCSVCC</sequence>
<dbReference type="EMBL" id="MW030556">
    <property type="protein sequence ID" value="QPI16340.1"/>
    <property type="molecule type" value="Genomic_DNA"/>
</dbReference>
<protein>
    <submittedName>
        <fullName evidence="1">Uncharacterized protein</fullName>
    </submittedName>
</protein>
<accession>A0A7S9SU64</accession>
<name>A0A7S9SU64_9VIRU</name>
<reference evidence="1" key="1">
    <citation type="submission" date="2020-08" db="EMBL/GenBank/DDBJ databases">
        <title>Bridging the membrane lipid divide: bacteria of the FCB group superphylum have the potential to synthesize archaeal ether lipids.</title>
        <authorList>
            <person name="Villanueva L."/>
            <person name="von Meijenfeldt F.A.B."/>
            <person name="Westbye A.B."/>
            <person name="Yadav S."/>
            <person name="Hopmans E.C."/>
            <person name="Dutilh B.E."/>
            <person name="Sinninghe Damste J.S."/>
        </authorList>
    </citation>
    <scope>NUCLEOTIDE SEQUENCE</scope>
    <source>
        <strain evidence="1">NIOZ-UU157</strain>
    </source>
</reference>
<proteinExistence type="predicted"/>